<reference evidence="1" key="1">
    <citation type="journal article" date="2011" name="Environ. Microbiol.">
        <title>Genomic insights into the metabolic potential of the polycyclic aromatic hydrocarbon degrading sulfate-reducing Deltaproteobacterium N47.</title>
        <authorList>
            <person name="Bergmann F."/>
            <person name="Selesi D."/>
            <person name="Weinmaier T."/>
            <person name="Tischler P."/>
            <person name="Rattei T."/>
            <person name="Meckenstock R.U."/>
        </authorList>
    </citation>
    <scope>NUCLEOTIDE SEQUENCE</scope>
</reference>
<gene>
    <name evidence="1" type="ORF">N47_J04440</name>
</gene>
<dbReference type="EMBL" id="FR695872">
    <property type="protein sequence ID" value="CBX29463.1"/>
    <property type="molecule type" value="Genomic_DNA"/>
</dbReference>
<accession>E1YFW9</accession>
<organism evidence="1">
    <name type="scientific">uncultured Desulfobacterium sp</name>
    <dbReference type="NCBI Taxonomy" id="201089"/>
    <lineage>
        <taxon>Bacteria</taxon>
        <taxon>Pseudomonadati</taxon>
        <taxon>Thermodesulfobacteriota</taxon>
        <taxon>Desulfobacteria</taxon>
        <taxon>Desulfobacterales</taxon>
        <taxon>Desulfobacteriaceae</taxon>
        <taxon>Desulfobacterium</taxon>
        <taxon>environmental samples</taxon>
    </lineage>
</organism>
<evidence type="ECO:0008006" key="2">
    <source>
        <dbReference type="Google" id="ProtNLM"/>
    </source>
</evidence>
<name>E1YFW9_9BACT</name>
<evidence type="ECO:0000313" key="1">
    <source>
        <dbReference type="EMBL" id="CBX29463.1"/>
    </source>
</evidence>
<proteinExistence type="predicted"/>
<sequence length="211" mass="23894">MSKLKPIGWSAVVAGKWNPAILTPKGIAEHIFNKTGDTPIEVLVPLDAMSPVKVKIEGLIISANFERLVIECENNNWESLNKSREYCRKAIESLPKTPLSAAGFNIRYEIEEPKPEFLKLLEPQIDDKISDNSLIILEREIRRSLSWKEGNINLHIVTQEPDRCIILLNFDRKSADNSILTDWLSISIEDVLAITKKIMSSVLKICTEDEL</sequence>
<protein>
    <recommendedName>
        <fullName evidence="2">TIGR04255 family protein</fullName>
    </recommendedName>
</protein>
<dbReference type="AlphaFoldDB" id="E1YFW9"/>